<dbReference type="Ensembl" id="ENSSFAT00005017017.1">
    <property type="protein sequence ID" value="ENSSFAP00005016369.1"/>
    <property type="gene ID" value="ENSSFAG00005008694.1"/>
</dbReference>
<sequence>NSFFSMATAAKASACCTGPQAERLHWDLGLGSWVHLLAFSQLGAKSNGVDQLHSASSLCRRVQLFTRSRGIKPASLLGKVVSVTCIQNVVLSFMNQVHEQRPESGGTAPSPSESQPQVQL</sequence>
<name>A0A672GXZ1_SALFA</name>
<dbReference type="AlphaFoldDB" id="A0A672GXZ1"/>
<reference evidence="2" key="1">
    <citation type="submission" date="2019-06" db="EMBL/GenBank/DDBJ databases">
        <authorList>
            <consortium name="Wellcome Sanger Institute Data Sharing"/>
        </authorList>
    </citation>
    <scope>NUCLEOTIDE SEQUENCE [LARGE SCALE GENOMIC DNA]</scope>
</reference>
<dbReference type="InParanoid" id="A0A672GXZ1"/>
<evidence type="ECO:0000313" key="2">
    <source>
        <dbReference type="Ensembl" id="ENSSFAP00005016369.1"/>
    </source>
</evidence>
<protein>
    <submittedName>
        <fullName evidence="2">Uncharacterized protein</fullName>
    </submittedName>
</protein>
<reference evidence="2" key="2">
    <citation type="submission" date="2025-08" db="UniProtKB">
        <authorList>
            <consortium name="Ensembl"/>
        </authorList>
    </citation>
    <scope>IDENTIFICATION</scope>
</reference>
<dbReference type="Proteomes" id="UP000472267">
    <property type="component" value="Chromosome 14"/>
</dbReference>
<proteinExistence type="predicted"/>
<accession>A0A672GXZ1</accession>
<evidence type="ECO:0000313" key="3">
    <source>
        <dbReference type="Proteomes" id="UP000472267"/>
    </source>
</evidence>
<evidence type="ECO:0000256" key="1">
    <source>
        <dbReference type="SAM" id="MobiDB-lite"/>
    </source>
</evidence>
<reference evidence="2" key="3">
    <citation type="submission" date="2025-09" db="UniProtKB">
        <authorList>
            <consortium name="Ensembl"/>
        </authorList>
    </citation>
    <scope>IDENTIFICATION</scope>
</reference>
<feature type="compositionally biased region" description="Polar residues" evidence="1">
    <location>
        <begin position="107"/>
        <end position="120"/>
    </location>
</feature>
<keyword evidence="3" id="KW-1185">Reference proteome</keyword>
<organism evidence="2 3">
    <name type="scientific">Salarias fasciatus</name>
    <name type="common">Jewelled blenny</name>
    <name type="synonym">Blennius fasciatus</name>
    <dbReference type="NCBI Taxonomy" id="181472"/>
    <lineage>
        <taxon>Eukaryota</taxon>
        <taxon>Metazoa</taxon>
        <taxon>Chordata</taxon>
        <taxon>Craniata</taxon>
        <taxon>Vertebrata</taxon>
        <taxon>Euteleostomi</taxon>
        <taxon>Actinopterygii</taxon>
        <taxon>Neopterygii</taxon>
        <taxon>Teleostei</taxon>
        <taxon>Neoteleostei</taxon>
        <taxon>Acanthomorphata</taxon>
        <taxon>Ovalentaria</taxon>
        <taxon>Blenniimorphae</taxon>
        <taxon>Blenniiformes</taxon>
        <taxon>Blennioidei</taxon>
        <taxon>Blenniidae</taxon>
        <taxon>Salariinae</taxon>
        <taxon>Salarias</taxon>
    </lineage>
</organism>
<feature type="region of interest" description="Disordered" evidence="1">
    <location>
        <begin position="98"/>
        <end position="120"/>
    </location>
</feature>